<proteinExistence type="predicted"/>
<gene>
    <name evidence="1" type="ORF">Taro_000014</name>
</gene>
<sequence>MTTSLSQRATGSRHDPFCDGQLCHDKVASDRGDAFSDVAMRSAVATSAGRWTTRMLHPGIATITLSTSRRGG</sequence>
<dbReference type="EMBL" id="NMUH01000001">
    <property type="protein sequence ID" value="MQL67741.1"/>
    <property type="molecule type" value="Genomic_DNA"/>
</dbReference>
<accession>A0A843TB13</accession>
<evidence type="ECO:0000313" key="2">
    <source>
        <dbReference type="Proteomes" id="UP000652761"/>
    </source>
</evidence>
<dbReference type="AlphaFoldDB" id="A0A843TB13"/>
<protein>
    <submittedName>
        <fullName evidence="1">Uncharacterized protein</fullName>
    </submittedName>
</protein>
<name>A0A843TB13_COLES</name>
<dbReference type="Proteomes" id="UP000652761">
    <property type="component" value="Unassembled WGS sequence"/>
</dbReference>
<keyword evidence="2" id="KW-1185">Reference proteome</keyword>
<organism evidence="1 2">
    <name type="scientific">Colocasia esculenta</name>
    <name type="common">Wild taro</name>
    <name type="synonym">Arum esculentum</name>
    <dbReference type="NCBI Taxonomy" id="4460"/>
    <lineage>
        <taxon>Eukaryota</taxon>
        <taxon>Viridiplantae</taxon>
        <taxon>Streptophyta</taxon>
        <taxon>Embryophyta</taxon>
        <taxon>Tracheophyta</taxon>
        <taxon>Spermatophyta</taxon>
        <taxon>Magnoliopsida</taxon>
        <taxon>Liliopsida</taxon>
        <taxon>Araceae</taxon>
        <taxon>Aroideae</taxon>
        <taxon>Colocasieae</taxon>
        <taxon>Colocasia</taxon>
    </lineage>
</organism>
<reference evidence="1" key="1">
    <citation type="submission" date="2017-07" db="EMBL/GenBank/DDBJ databases">
        <title>Taro Niue Genome Assembly and Annotation.</title>
        <authorList>
            <person name="Atibalentja N."/>
            <person name="Keating K."/>
            <person name="Fields C.J."/>
        </authorList>
    </citation>
    <scope>NUCLEOTIDE SEQUENCE</scope>
    <source>
        <strain evidence="1">Niue_2</strain>
        <tissue evidence="1">Leaf</tissue>
    </source>
</reference>
<comment type="caution">
    <text evidence="1">The sequence shown here is derived from an EMBL/GenBank/DDBJ whole genome shotgun (WGS) entry which is preliminary data.</text>
</comment>
<evidence type="ECO:0000313" key="1">
    <source>
        <dbReference type="EMBL" id="MQL67741.1"/>
    </source>
</evidence>